<dbReference type="RefSeq" id="WP_309901239.1">
    <property type="nucleotide sequence ID" value="NZ_JAVDRF010000004.1"/>
</dbReference>
<dbReference type="Proteomes" id="UP001184230">
    <property type="component" value="Unassembled WGS sequence"/>
</dbReference>
<evidence type="ECO:0000256" key="6">
    <source>
        <dbReference type="ARBA" id="ARBA00023136"/>
    </source>
</evidence>
<feature type="transmembrane region" description="Helical" evidence="8">
    <location>
        <begin position="15"/>
        <end position="34"/>
    </location>
</feature>
<keyword evidence="2" id="KW-1003">Cell membrane</keyword>
<keyword evidence="5" id="KW-0560">Oxidoreductase</keyword>
<name>A0ABU1NCX9_9BURK</name>
<feature type="transmembrane region" description="Helical" evidence="8">
    <location>
        <begin position="349"/>
        <end position="370"/>
    </location>
</feature>
<evidence type="ECO:0000256" key="1">
    <source>
        <dbReference type="ARBA" id="ARBA00004651"/>
    </source>
</evidence>
<dbReference type="NCBIfam" id="NF005086">
    <property type="entry name" value="PRK06521.1"/>
    <property type="match status" value="1"/>
</dbReference>
<feature type="transmembrane region" description="Helical" evidence="8">
    <location>
        <begin position="315"/>
        <end position="337"/>
    </location>
</feature>
<dbReference type="PRINTS" id="PR01437">
    <property type="entry name" value="NUOXDRDTASE4"/>
</dbReference>
<reference evidence="10 11" key="1">
    <citation type="submission" date="2023-07" db="EMBL/GenBank/DDBJ databases">
        <title>Sorghum-associated microbial communities from plants grown in Nebraska, USA.</title>
        <authorList>
            <person name="Schachtman D."/>
        </authorList>
    </citation>
    <scope>NUCLEOTIDE SEQUENCE [LARGE SCALE GENOMIC DNA]</scope>
    <source>
        <strain evidence="10 11">DS1781</strain>
    </source>
</reference>
<feature type="transmembrane region" description="Helical" evidence="8">
    <location>
        <begin position="654"/>
        <end position="673"/>
    </location>
</feature>
<keyword evidence="6 8" id="KW-0472">Membrane</keyword>
<evidence type="ECO:0000256" key="2">
    <source>
        <dbReference type="ARBA" id="ARBA00022475"/>
    </source>
</evidence>
<feature type="transmembrane region" description="Helical" evidence="8">
    <location>
        <begin position="214"/>
        <end position="239"/>
    </location>
</feature>
<evidence type="ECO:0000256" key="4">
    <source>
        <dbReference type="ARBA" id="ARBA00022989"/>
    </source>
</evidence>
<feature type="transmembrane region" description="Helical" evidence="8">
    <location>
        <begin position="43"/>
        <end position="64"/>
    </location>
</feature>
<feature type="transmembrane region" description="Helical" evidence="8">
    <location>
        <begin position="431"/>
        <end position="464"/>
    </location>
</feature>
<dbReference type="Pfam" id="PF00361">
    <property type="entry name" value="Proton_antipo_M"/>
    <property type="match status" value="1"/>
</dbReference>
<dbReference type="EMBL" id="JAVDRF010000004">
    <property type="protein sequence ID" value="MDR6536320.1"/>
    <property type="molecule type" value="Genomic_DNA"/>
</dbReference>
<dbReference type="InterPro" id="IPR052175">
    <property type="entry name" value="ComplexI-like_HydComp"/>
</dbReference>
<evidence type="ECO:0000256" key="3">
    <source>
        <dbReference type="ARBA" id="ARBA00022692"/>
    </source>
</evidence>
<feature type="transmembrane region" description="Helical" evidence="8">
    <location>
        <begin position="174"/>
        <end position="194"/>
    </location>
</feature>
<comment type="subcellular location">
    <subcellularLocation>
        <location evidence="1">Cell membrane</location>
        <topology evidence="1">Multi-pass membrane protein</topology>
    </subcellularLocation>
    <subcellularLocation>
        <location evidence="7">Membrane</location>
        <topology evidence="7">Multi-pass membrane protein</topology>
    </subcellularLocation>
</comment>
<dbReference type="InterPro" id="IPR001750">
    <property type="entry name" value="ND/Mrp_TM"/>
</dbReference>
<protein>
    <submittedName>
        <fullName evidence="10">Formate hydrogenlyase subunit 3/multisubunit Na+/H+ antiporter MnhD subunit</fullName>
    </submittedName>
</protein>
<proteinExistence type="predicted"/>
<feature type="domain" description="NADH:quinone oxidoreductase/Mrp antiporter transmembrane" evidence="9">
    <location>
        <begin position="139"/>
        <end position="421"/>
    </location>
</feature>
<gene>
    <name evidence="10" type="ORF">J2739_002093</name>
</gene>
<keyword evidence="3 7" id="KW-0812">Transmembrane</keyword>
<feature type="transmembrane region" description="Helical" evidence="8">
    <location>
        <begin position="280"/>
        <end position="303"/>
    </location>
</feature>
<accession>A0ABU1NCX9</accession>
<feature type="transmembrane region" description="Helical" evidence="8">
    <location>
        <begin position="88"/>
        <end position="109"/>
    </location>
</feature>
<evidence type="ECO:0000313" key="11">
    <source>
        <dbReference type="Proteomes" id="UP001184230"/>
    </source>
</evidence>
<feature type="transmembrane region" description="Helical" evidence="8">
    <location>
        <begin position="485"/>
        <end position="506"/>
    </location>
</feature>
<feature type="transmembrane region" description="Helical" evidence="8">
    <location>
        <begin position="390"/>
        <end position="411"/>
    </location>
</feature>
<dbReference type="InterPro" id="IPR003918">
    <property type="entry name" value="NADH_UbQ_OxRdtase"/>
</dbReference>
<dbReference type="PANTHER" id="PTHR42682">
    <property type="entry name" value="HYDROGENASE-4 COMPONENT F"/>
    <property type="match status" value="1"/>
</dbReference>
<feature type="transmembrane region" description="Helical" evidence="8">
    <location>
        <begin position="538"/>
        <end position="559"/>
    </location>
</feature>
<comment type="caution">
    <text evidence="10">The sequence shown here is derived from an EMBL/GenBank/DDBJ whole genome shotgun (WGS) entry which is preliminary data.</text>
</comment>
<organism evidence="10 11">
    <name type="scientific">Variovorax soli</name>
    <dbReference type="NCBI Taxonomy" id="376815"/>
    <lineage>
        <taxon>Bacteria</taxon>
        <taxon>Pseudomonadati</taxon>
        <taxon>Pseudomonadota</taxon>
        <taxon>Betaproteobacteria</taxon>
        <taxon>Burkholderiales</taxon>
        <taxon>Comamonadaceae</taxon>
        <taxon>Variovorax</taxon>
    </lineage>
</organism>
<evidence type="ECO:0000256" key="8">
    <source>
        <dbReference type="SAM" id="Phobius"/>
    </source>
</evidence>
<keyword evidence="4 8" id="KW-1133">Transmembrane helix</keyword>
<evidence type="ECO:0000256" key="7">
    <source>
        <dbReference type="RuleBase" id="RU000320"/>
    </source>
</evidence>
<evidence type="ECO:0000313" key="10">
    <source>
        <dbReference type="EMBL" id="MDR6536320.1"/>
    </source>
</evidence>
<evidence type="ECO:0000259" key="9">
    <source>
        <dbReference type="Pfam" id="PF00361"/>
    </source>
</evidence>
<dbReference type="PANTHER" id="PTHR42682:SF3">
    <property type="entry name" value="FORMATE HYDROGENLYASE SUBUNIT 3-RELATED"/>
    <property type="match status" value="1"/>
</dbReference>
<keyword evidence="11" id="KW-1185">Reference proteome</keyword>
<feature type="transmembrane region" description="Helical" evidence="8">
    <location>
        <begin position="121"/>
        <end position="139"/>
    </location>
</feature>
<evidence type="ECO:0000256" key="5">
    <source>
        <dbReference type="ARBA" id="ARBA00023002"/>
    </source>
</evidence>
<sequence>MSGLPPIAQWIHLDWMLVVTMAWLVVGATGIFALRRFSLVSQVLFPIGGLLGLVLFGLALDALFSRPEVAVLPIGLPALPFHLRLDSLSAYFLMVIGGASAGISVFAAGYFRKGEGTPPGLLCLEYHLFLVSMVGVVLADDAYSFMVMWETMALSSFFLVTANHRMAEVRSAGYLYITMARIGAIAVLLCFGVLQANTGDYTFANMRAQVLSPSWASVGFLLALLGFGAKAGILPLHVWLPEAHPAAPSPVSAMMSGVMLNTAIYGLLRVSFDLLHVRLWWWGGLLLGVGLATALFGVIFAAVQTDMKRLLAYSSIENMGLLFVGMGLTLIFSAYGMQPMAALALTATLYHVAGHAFFKSLLFLGTGCVLHATSERSLGKMGGLIRMMPWVAWLTLLGVLTSAGLPPLGGFVSEWLLLQSFLFTPGLPVPLLTMLIPVVAALIALVAALAGYTMVKFFGVIFLGQPREEKLAHAHDAGHWERVGMVWLALGCIALGLLPTQFIQLIDPVTQQLVQSGLGAKAAASGWLLAPSSLAQASYGPVIFLLGILGSFALAFLLVRRLYHGRIRRGLPWACGFPWGTARMQDTAEGFGQPIRQIFEPFFLMRRDLPTPFDAKPHYRVTIEDHFWRWLYVPVADLAAYLARLIGLMQQGRISVYLLYSFLTLAATLLVVMR</sequence>